<dbReference type="InterPro" id="IPR012337">
    <property type="entry name" value="RNaseH-like_sf"/>
</dbReference>
<evidence type="ECO:0000259" key="6">
    <source>
        <dbReference type="Pfam" id="PF24883"/>
    </source>
</evidence>
<dbReference type="EMBL" id="JACDXP010000018">
    <property type="protein sequence ID" value="KAF6513093.1"/>
    <property type="molecule type" value="Genomic_DNA"/>
</dbReference>
<dbReference type="GO" id="GO:0046983">
    <property type="term" value="F:protein dimerization activity"/>
    <property type="evidence" value="ECO:0007669"/>
    <property type="project" value="InterPro"/>
</dbReference>
<keyword evidence="4" id="KW-0812">Transmembrane</keyword>
<evidence type="ECO:0000259" key="5">
    <source>
        <dbReference type="Pfam" id="PF05699"/>
    </source>
</evidence>
<keyword evidence="4" id="KW-0472">Membrane</keyword>
<feature type="repeat" description="ANK" evidence="3">
    <location>
        <begin position="1502"/>
        <end position="1535"/>
    </location>
</feature>
<evidence type="ECO:0000313" key="7">
    <source>
        <dbReference type="EMBL" id="KAF6513093.1"/>
    </source>
</evidence>
<dbReference type="SMART" id="SM00248">
    <property type="entry name" value="ANK"/>
    <property type="match status" value="7"/>
</dbReference>
<dbReference type="SUPFAM" id="SSF53098">
    <property type="entry name" value="Ribonuclease H-like"/>
    <property type="match status" value="1"/>
</dbReference>
<dbReference type="SUPFAM" id="SSF48403">
    <property type="entry name" value="Ankyrin repeat"/>
    <property type="match status" value="1"/>
</dbReference>
<proteinExistence type="predicted"/>
<organism evidence="7 8">
    <name type="scientific">Fusarium oxysporum f. sp. conglutinans</name>
    <dbReference type="NCBI Taxonomy" id="100902"/>
    <lineage>
        <taxon>Eukaryota</taxon>
        <taxon>Fungi</taxon>
        <taxon>Dikarya</taxon>
        <taxon>Ascomycota</taxon>
        <taxon>Pezizomycotina</taxon>
        <taxon>Sordariomycetes</taxon>
        <taxon>Hypocreomycetidae</taxon>
        <taxon>Hypocreales</taxon>
        <taxon>Nectriaceae</taxon>
        <taxon>Fusarium</taxon>
        <taxon>Fusarium oxysporum species complex</taxon>
    </lineage>
</organism>
<dbReference type="InterPro" id="IPR056884">
    <property type="entry name" value="NPHP3-like_N"/>
</dbReference>
<protein>
    <recommendedName>
        <fullName evidence="9">NACHT domain-containing protein</fullName>
    </recommendedName>
</protein>
<dbReference type="Gene3D" id="1.25.40.20">
    <property type="entry name" value="Ankyrin repeat-containing domain"/>
    <property type="match status" value="3"/>
</dbReference>
<feature type="domain" description="HAT C-terminal dimerisation" evidence="5">
    <location>
        <begin position="1001"/>
        <end position="1051"/>
    </location>
</feature>
<feature type="domain" description="Nephrocystin 3-like N-terminal" evidence="6">
    <location>
        <begin position="393"/>
        <end position="439"/>
    </location>
</feature>
<dbReference type="Pfam" id="PF05699">
    <property type="entry name" value="Dimer_Tnp_hAT"/>
    <property type="match status" value="1"/>
</dbReference>
<comment type="caution">
    <text evidence="7">The sequence shown here is derived from an EMBL/GenBank/DDBJ whole genome shotgun (WGS) entry which is preliminary data.</text>
</comment>
<dbReference type="PROSITE" id="PS50297">
    <property type="entry name" value="ANK_REP_REGION"/>
    <property type="match status" value="4"/>
</dbReference>
<dbReference type="Gene3D" id="3.40.50.1820">
    <property type="entry name" value="alpha/beta hydrolase"/>
    <property type="match status" value="1"/>
</dbReference>
<accession>A0A8H6LBE6</accession>
<dbReference type="InterPro" id="IPR029058">
    <property type="entry name" value="AB_hydrolase_fold"/>
</dbReference>
<evidence type="ECO:0000256" key="3">
    <source>
        <dbReference type="PROSITE-ProRule" id="PRU00023"/>
    </source>
</evidence>
<dbReference type="Proteomes" id="UP000593570">
    <property type="component" value="Unassembled WGS sequence"/>
</dbReference>
<feature type="transmembrane region" description="Helical" evidence="4">
    <location>
        <begin position="20"/>
        <end position="38"/>
    </location>
</feature>
<gene>
    <name evidence="7" type="ORF">HZS61_007351</name>
</gene>
<evidence type="ECO:0000256" key="2">
    <source>
        <dbReference type="ARBA" id="ARBA00023043"/>
    </source>
</evidence>
<dbReference type="InterPro" id="IPR036770">
    <property type="entry name" value="Ankyrin_rpt-contain_sf"/>
</dbReference>
<dbReference type="PANTHER" id="PTHR24201:SF16">
    <property type="entry name" value="ANKYRIN-1-LIKE-RELATED"/>
    <property type="match status" value="1"/>
</dbReference>
<evidence type="ECO:0000256" key="1">
    <source>
        <dbReference type="ARBA" id="ARBA00022737"/>
    </source>
</evidence>
<keyword evidence="4" id="KW-1133">Transmembrane helix</keyword>
<feature type="repeat" description="ANK" evidence="3">
    <location>
        <begin position="1468"/>
        <end position="1490"/>
    </location>
</feature>
<dbReference type="InterPro" id="IPR050776">
    <property type="entry name" value="Ank_Repeat/CDKN_Inhibitor"/>
</dbReference>
<name>A0A8H6LBE6_FUSOX</name>
<dbReference type="InterPro" id="IPR008906">
    <property type="entry name" value="HATC_C_dom"/>
</dbReference>
<dbReference type="InterPro" id="IPR002110">
    <property type="entry name" value="Ankyrin_rpt"/>
</dbReference>
<feature type="domain" description="Nephrocystin 3-like N-terminal" evidence="6">
    <location>
        <begin position="1078"/>
        <end position="1143"/>
    </location>
</feature>
<keyword evidence="2 3" id="KW-0040">ANK repeat</keyword>
<dbReference type="GO" id="GO:0005634">
    <property type="term" value="C:nucleus"/>
    <property type="evidence" value="ECO:0007669"/>
    <property type="project" value="TreeGrafter"/>
</dbReference>
<dbReference type="Pfam" id="PF24883">
    <property type="entry name" value="NPHP3_N"/>
    <property type="match status" value="2"/>
</dbReference>
<feature type="repeat" description="ANK" evidence="3">
    <location>
        <begin position="1604"/>
        <end position="1627"/>
    </location>
</feature>
<dbReference type="PANTHER" id="PTHR24201">
    <property type="entry name" value="ANK_REP_REGION DOMAIN-CONTAINING PROTEIN"/>
    <property type="match status" value="1"/>
</dbReference>
<dbReference type="PROSITE" id="PS50088">
    <property type="entry name" value="ANK_REPEAT"/>
    <property type="match status" value="4"/>
</dbReference>
<feature type="repeat" description="ANK" evidence="3">
    <location>
        <begin position="1570"/>
        <end position="1592"/>
    </location>
</feature>
<reference evidence="7 8" key="1">
    <citation type="journal article" date="2020" name="bioRxiv">
        <title>A chromosome-scale genome assembly for the Fusarium oxysporum strain Fo5176 to establish a model Arabidopsis-fungal pathosystem.</title>
        <authorList>
            <person name="Fokkens L."/>
            <person name="Guo L."/>
            <person name="Dora S."/>
            <person name="Wang B."/>
            <person name="Ye K."/>
            <person name="Sanchez-Rodriguez C."/>
            <person name="Croll D."/>
        </authorList>
    </citation>
    <scope>NUCLEOTIDE SEQUENCE [LARGE SCALE GENOMIC DNA]</scope>
    <source>
        <strain evidence="7 8">Fo5176</strain>
    </source>
</reference>
<evidence type="ECO:0008006" key="9">
    <source>
        <dbReference type="Google" id="ProtNLM"/>
    </source>
</evidence>
<dbReference type="Pfam" id="PF12796">
    <property type="entry name" value="Ank_2"/>
    <property type="match status" value="2"/>
</dbReference>
<keyword evidence="1" id="KW-0677">Repeat</keyword>
<sequence>MSSFTFPRVIARIFIGPQRAVWYIFPICCGLVIISICFSRRRRRPSRVTSAPSPAEYPIQILHDDNNATVDIVAVHGLAANPDYAWVWQPKNNPPGHPEYPAKHFNWLKELLPIELSSAQLSCRVMTFNYDSKWFMNAPQQRLSNISDTLLVSLRNKRDKATGRPLIFIGHSFGGNLIEQAIISASRQSGYLEIAESTVGVVFLGTPHRGSAAASWGVLITSLAPPQFTAEKRILKDLEEQSSSLTDRLHDFSRWLFVESVPVVCFFEQLATDYSSRMGAMGQVIPYKELVVPETSACIDGHPKISLHADHFKINKFYGPDDPSFKLVYPEIERMARGAQDILNHHRNPKAIPMDQSATSGDLRTCLQEMRVTNPRDILSEIWSQKGKRIGHTCEWILKREEFSAWGANDNSQLLRLIGSPGIGKTMMSTFLIEVLKGKVEKSPDKITNPRFSSGDVQERMARKRKTTANTWAHAREPLNSEPSRCGRKNEKIYYCMHCDAFAKAGDMHAAKQLAKREETLRHAINHKAALEALIQLVTVRNLSYNCSSWPELHALISAVNPAADDLISLSHGSIQKLVSNSFRVHKDMLRRKLQSTPWKLHLSADVWSAPNHKAFLGICVKFVDPDAKEALQALLALSELPGLDGPGSHGGAEQWKLLQHVLEDYNIWNKVGFYTGDNHGSNDKLCRLLANYLQEKGVDWEAKTRRIRCHGHIVNLAVQAFLFIDSKEAARAALEHIEDTDESAFGTDFSERIKPQRAQGWRRLGPLGKVHNISIHMRENDYRWNEFKKRAGRSLGLDNDTRWNSWFLLLDTTLNLQSYVEWYQKKYYQDLRDDYLTPDEWSALGETRAFLQPFWKITQLTEGRYATLDRSLFTMDVLHKHYTQAFQKHSGNATLRSCIAASWAVFDKYYQLTDESPAYGAAIILHPSRRVAHIKKNWPKSWHKPVLDGVRKHWKDYYHELPLPTTTPQLRDEIRRLDEYDLLARELDVVSPSMSELDEYDAFTTQPPIVIDCSPLSWWLREEQQQTYPRLSRMAVDILSIPAMSAEPERKAWNGLFQHMQSDFEKHKDSRLFECLFENFSALWRIFQDMLQDEHVGEVFILIDALDECDRSTRKALLRCIRELFQASPESEGNFKFLVTCRPEIDDIEFELDGIGVALKMDSGEVNADLSDYINLKSEDLAQRKKYSQSLGAKVKKALVGEAGGTFLWVSLMINELGSIPNYEVERKLKDLPKGLDEAYTRILEDNIPKERQEDARFLLLSMISARRPLKKKEIAASFAFWKTSLVVSDQDLHDYMDICASCSSIIFFDVASNDGETTVNFCHQSFKDFLLKTHSGISGAWYQTSSDGANLHMFQLCWRYLSSDVFFNGRLVVSCRNNMLHKTPWKELQAHSHQYSFLGYASREWEEHAITSYPAILKDLQIDTAKAPTLRDAWLLRTAREGQGQEAVVKLLLATEGVGVDSKDEYGKTPLSLAATFGNEATVKLLLETEKVDVDSKDETGRTPLFLAAEDGHEGTVKLLLETEKVDVNSKDKDGWTPLLWAAAFGLEAIVKLLLAIESIDVDTKDEDGLTPLSFAAANGHEAIVKLLLETEKVDVDSKDGHGRTPLSRAAGEGHEGIVKLLLKNTSANTEDTIGRTPFSFAAINGHDTVARAILSHESIDLDQKDHYGSTLLSIAVRHCRTEVVKVLLATEQVTFGSQDCFGRTLWWWARRYGNTDIKQALHGYAEKRGIAVCENDEPIAMSPISHGEASRWCDVCTLSIPENEVFYECGVCNSGDFDVCSTCYMIGGRCLGDDHELAQRKDKKE</sequence>
<dbReference type="SUPFAM" id="SSF53474">
    <property type="entry name" value="alpha/beta-Hydrolases"/>
    <property type="match status" value="1"/>
</dbReference>
<evidence type="ECO:0000256" key="4">
    <source>
        <dbReference type="SAM" id="Phobius"/>
    </source>
</evidence>
<evidence type="ECO:0000313" key="8">
    <source>
        <dbReference type="Proteomes" id="UP000593570"/>
    </source>
</evidence>